<evidence type="ECO:0000313" key="3">
    <source>
        <dbReference type="Proteomes" id="UP000239576"/>
    </source>
</evidence>
<name>A0A2T1EKY8_9CYAN</name>
<keyword evidence="1" id="KW-0732">Signal</keyword>
<evidence type="ECO:0000313" key="2">
    <source>
        <dbReference type="EMBL" id="PSB33420.1"/>
    </source>
</evidence>
<organism evidence="2 3">
    <name type="scientific">Stenomitos frigidus ULC18</name>
    <dbReference type="NCBI Taxonomy" id="2107698"/>
    <lineage>
        <taxon>Bacteria</taxon>
        <taxon>Bacillati</taxon>
        <taxon>Cyanobacteriota</taxon>
        <taxon>Cyanophyceae</taxon>
        <taxon>Leptolyngbyales</taxon>
        <taxon>Leptolyngbyaceae</taxon>
        <taxon>Stenomitos</taxon>
    </lineage>
</organism>
<reference evidence="2 3" key="2">
    <citation type="submission" date="2018-03" db="EMBL/GenBank/DDBJ databases">
        <title>The ancient ancestry and fast evolution of plastids.</title>
        <authorList>
            <person name="Moore K.R."/>
            <person name="Magnabosco C."/>
            <person name="Momper L."/>
            <person name="Gold D.A."/>
            <person name="Bosak T."/>
            <person name="Fournier G.P."/>
        </authorList>
    </citation>
    <scope>NUCLEOTIDE SEQUENCE [LARGE SCALE GENOMIC DNA]</scope>
    <source>
        <strain evidence="2 3">ULC18</strain>
    </source>
</reference>
<dbReference type="OrthoDB" id="470174at2"/>
<dbReference type="Proteomes" id="UP000239576">
    <property type="component" value="Unassembled WGS sequence"/>
</dbReference>
<sequence length="237" mass="26281">MLHWLVIAATAVAMVGSPFMACAIAAEPAQPVLPANLRTVNLWMRVLGTAKLPEPWRAAPCDTKAPLLCVYHQGTFVGTLEMGTYLVGSRADLRKKLTEAGVPAKANAADPKYRSQLEKALKAWVADYYAFFKQDRESVYGKQITFTTQIPSRVPIGKLMGLRYGFAGVKQDSNIHEKRLGYVAFDGTTLYIITTAFDTMSETGKFKTLEDFQRFEPYLTKLVAGLQLPIAQPTVRR</sequence>
<accession>A0A2T1EKY8</accession>
<feature type="chain" id="PRO_5015584911" evidence="1">
    <location>
        <begin position="26"/>
        <end position="237"/>
    </location>
</feature>
<feature type="signal peptide" evidence="1">
    <location>
        <begin position="1"/>
        <end position="25"/>
    </location>
</feature>
<keyword evidence="3" id="KW-1185">Reference proteome</keyword>
<gene>
    <name evidence="2" type="ORF">C7B82_04555</name>
</gene>
<reference evidence="3" key="1">
    <citation type="submission" date="2018-02" db="EMBL/GenBank/DDBJ databases">
        <authorList>
            <person name="Moore K."/>
            <person name="Momper L."/>
        </authorList>
    </citation>
    <scope>NUCLEOTIDE SEQUENCE [LARGE SCALE GENOMIC DNA]</scope>
    <source>
        <strain evidence="3">ULC18</strain>
    </source>
</reference>
<dbReference type="EMBL" id="PVWK01000018">
    <property type="protein sequence ID" value="PSB33420.1"/>
    <property type="molecule type" value="Genomic_DNA"/>
</dbReference>
<dbReference type="AlphaFoldDB" id="A0A2T1EKY8"/>
<protein>
    <submittedName>
        <fullName evidence="2">Uncharacterized protein</fullName>
    </submittedName>
</protein>
<evidence type="ECO:0000256" key="1">
    <source>
        <dbReference type="SAM" id="SignalP"/>
    </source>
</evidence>
<comment type="caution">
    <text evidence="2">The sequence shown here is derived from an EMBL/GenBank/DDBJ whole genome shotgun (WGS) entry which is preliminary data.</text>
</comment>
<proteinExistence type="predicted"/>
<dbReference type="RefSeq" id="WP_106255132.1">
    <property type="nucleotide sequence ID" value="NZ_CAWNSW010000083.1"/>
</dbReference>